<keyword evidence="1" id="KW-0472">Membrane</keyword>
<evidence type="ECO:0000256" key="1">
    <source>
        <dbReference type="SAM" id="Phobius"/>
    </source>
</evidence>
<feature type="transmembrane region" description="Helical" evidence="1">
    <location>
        <begin position="50"/>
        <end position="66"/>
    </location>
</feature>
<evidence type="ECO:0000313" key="2">
    <source>
        <dbReference type="EMBL" id="MCA9385651.1"/>
    </source>
</evidence>
<accession>A0A955L8H9</accession>
<reference evidence="2" key="2">
    <citation type="journal article" date="2021" name="Microbiome">
        <title>Successional dynamics and alternative stable states in a saline activated sludge microbial community over 9 years.</title>
        <authorList>
            <person name="Wang Y."/>
            <person name="Ye J."/>
            <person name="Ju F."/>
            <person name="Liu L."/>
            <person name="Boyd J.A."/>
            <person name="Deng Y."/>
            <person name="Parks D.H."/>
            <person name="Jiang X."/>
            <person name="Yin X."/>
            <person name="Woodcroft B.J."/>
            <person name="Tyson G.W."/>
            <person name="Hugenholtz P."/>
            <person name="Polz M.F."/>
            <person name="Zhang T."/>
        </authorList>
    </citation>
    <scope>NUCLEOTIDE SEQUENCE</scope>
    <source>
        <strain evidence="2">HKST-UBA11</strain>
    </source>
</reference>
<reference evidence="2" key="1">
    <citation type="submission" date="2020-04" db="EMBL/GenBank/DDBJ databases">
        <authorList>
            <person name="Zhang T."/>
        </authorList>
    </citation>
    <scope>NUCLEOTIDE SEQUENCE</scope>
    <source>
        <strain evidence="2">HKST-UBA11</strain>
    </source>
</reference>
<dbReference type="Proteomes" id="UP000754563">
    <property type="component" value="Unassembled WGS sequence"/>
</dbReference>
<feature type="transmembrane region" description="Helical" evidence="1">
    <location>
        <begin position="20"/>
        <end position="41"/>
    </location>
</feature>
<evidence type="ECO:0000313" key="3">
    <source>
        <dbReference type="Proteomes" id="UP000754563"/>
    </source>
</evidence>
<dbReference type="AlphaFoldDB" id="A0A955L8H9"/>
<name>A0A955L8H9_9BACT</name>
<organism evidence="2 3">
    <name type="scientific">Candidatus Dojkabacteria bacterium</name>
    <dbReference type="NCBI Taxonomy" id="2099670"/>
    <lineage>
        <taxon>Bacteria</taxon>
        <taxon>Candidatus Dojkabacteria</taxon>
    </lineage>
</organism>
<protein>
    <submittedName>
        <fullName evidence="2">Uncharacterized protein</fullName>
    </submittedName>
</protein>
<keyword evidence="1" id="KW-0812">Transmembrane</keyword>
<keyword evidence="1" id="KW-1133">Transmembrane helix</keyword>
<comment type="caution">
    <text evidence="2">The sequence shown here is derived from an EMBL/GenBank/DDBJ whole genome shotgun (WGS) entry which is preliminary data.</text>
</comment>
<gene>
    <name evidence="2" type="ORF">KC717_03310</name>
</gene>
<proteinExistence type="predicted"/>
<dbReference type="EMBL" id="JAGQLH010000034">
    <property type="protein sequence ID" value="MCA9385651.1"/>
    <property type="molecule type" value="Genomic_DNA"/>
</dbReference>
<sequence length="92" mass="10546">MNKKSFIDKCFKDKDGVVVIGQFPNIPIMAWFVITVIALLIPSELWSSKFHALAQMFLFIWAYLELVSGVNYWRRFLGLIGVGYVVITLFGI</sequence>